<accession>A0A420B7J4</accession>
<evidence type="ECO:0000313" key="3">
    <source>
        <dbReference type="Proteomes" id="UP000286246"/>
    </source>
</evidence>
<gene>
    <name evidence="2" type="ORF">DFQ12_3006</name>
</gene>
<name>A0A420B7J4_SPHD1</name>
<evidence type="ECO:0000256" key="1">
    <source>
        <dbReference type="SAM" id="SignalP"/>
    </source>
</evidence>
<dbReference type="RefSeq" id="WP_147420420.1">
    <property type="nucleotide sequence ID" value="NZ_RAPY01000002.1"/>
</dbReference>
<evidence type="ECO:0000313" key="2">
    <source>
        <dbReference type="EMBL" id="RKE52760.1"/>
    </source>
</evidence>
<feature type="signal peptide" evidence="1">
    <location>
        <begin position="1"/>
        <end position="28"/>
    </location>
</feature>
<dbReference type="Proteomes" id="UP000286246">
    <property type="component" value="Unassembled WGS sequence"/>
</dbReference>
<reference evidence="2 3" key="1">
    <citation type="submission" date="2018-09" db="EMBL/GenBank/DDBJ databases">
        <title>Genomic Encyclopedia of Type Strains, Phase III (KMG-III): the genomes of soil and plant-associated and newly described type strains.</title>
        <authorList>
            <person name="Whitman W."/>
        </authorList>
    </citation>
    <scope>NUCLEOTIDE SEQUENCE [LARGE SCALE GENOMIC DNA]</scope>
    <source>
        <strain evidence="2 3">CECT 7938</strain>
    </source>
</reference>
<dbReference type="OrthoDB" id="700068at2"/>
<dbReference type="EMBL" id="RAPY01000002">
    <property type="protein sequence ID" value="RKE52760.1"/>
    <property type="molecule type" value="Genomic_DNA"/>
</dbReference>
<sequence>MKKSSKLISIFSLLALSFSLFIFNSCSKEDVAPKEGLIAQDLKSLTLNTGFTDNIIPIKADRWAVSYVKDALTGEILKDSMGNALKLESVGTVEMEAGWLTLEKTASNELKLTLQENFSDQPRNFVIGIQSSDRQDEISFSQSRGDEYELINKEIKEIEGSRKIYVSSEGCSSLTVRNDSDQEKNVETLEIFKDVKYSSEFSSNSYGAFDWINKKDASIFMDEVLIDDVSHWQGKVLYVKGKTFENYIKPGNSQTLALKPHRSLSIRGEFTYLERSCNYTFTIKNKNSGHRFNLKGVWKQKVPLISHTIIE</sequence>
<dbReference type="AlphaFoldDB" id="A0A420B7J4"/>
<protein>
    <submittedName>
        <fullName evidence="2">Uncharacterized protein</fullName>
    </submittedName>
</protein>
<comment type="caution">
    <text evidence="2">The sequence shown here is derived from an EMBL/GenBank/DDBJ whole genome shotgun (WGS) entry which is preliminary data.</text>
</comment>
<keyword evidence="1" id="KW-0732">Signal</keyword>
<feature type="chain" id="PRO_5019367612" evidence="1">
    <location>
        <begin position="29"/>
        <end position="311"/>
    </location>
</feature>
<proteinExistence type="predicted"/>
<organism evidence="2 3">
    <name type="scientific">Sphingobacterium detergens</name>
    <dbReference type="NCBI Taxonomy" id="1145106"/>
    <lineage>
        <taxon>Bacteria</taxon>
        <taxon>Pseudomonadati</taxon>
        <taxon>Bacteroidota</taxon>
        <taxon>Sphingobacteriia</taxon>
        <taxon>Sphingobacteriales</taxon>
        <taxon>Sphingobacteriaceae</taxon>
        <taxon>Sphingobacterium</taxon>
    </lineage>
</organism>
<keyword evidence="3" id="KW-1185">Reference proteome</keyword>